<dbReference type="InterPro" id="IPR046348">
    <property type="entry name" value="SIS_dom_sf"/>
</dbReference>
<dbReference type="Gene3D" id="3.40.50.10490">
    <property type="entry name" value="Glucose-6-phosphate isomerase like protein, domain 1"/>
    <property type="match status" value="1"/>
</dbReference>
<dbReference type="AlphaFoldDB" id="W4VQB3"/>
<comment type="caution">
    <text evidence="6">The sequence shown here is derived from an EMBL/GenBank/DDBJ whole genome shotgun (WGS) entry which is preliminary data.</text>
</comment>
<dbReference type="GO" id="GO:0097367">
    <property type="term" value="F:carbohydrate derivative binding"/>
    <property type="evidence" value="ECO:0007669"/>
    <property type="project" value="InterPro"/>
</dbReference>
<evidence type="ECO:0000313" key="7">
    <source>
        <dbReference type="Proteomes" id="UP000019102"/>
    </source>
</evidence>
<evidence type="ECO:0000259" key="4">
    <source>
        <dbReference type="PROSITE" id="PS51071"/>
    </source>
</evidence>
<dbReference type="EMBL" id="BAVS01000037">
    <property type="protein sequence ID" value="GAE95048.1"/>
    <property type="molecule type" value="Genomic_DNA"/>
</dbReference>
<dbReference type="GO" id="GO:0003700">
    <property type="term" value="F:DNA-binding transcription factor activity"/>
    <property type="evidence" value="ECO:0007669"/>
    <property type="project" value="InterPro"/>
</dbReference>
<dbReference type="SUPFAM" id="SSF53697">
    <property type="entry name" value="SIS domain"/>
    <property type="match status" value="1"/>
</dbReference>
<dbReference type="Proteomes" id="UP000019102">
    <property type="component" value="Unassembled WGS sequence"/>
</dbReference>
<evidence type="ECO:0000256" key="1">
    <source>
        <dbReference type="ARBA" id="ARBA00023015"/>
    </source>
</evidence>
<dbReference type="GO" id="GO:0003677">
    <property type="term" value="F:DNA binding"/>
    <property type="evidence" value="ECO:0007669"/>
    <property type="project" value="UniProtKB-KW"/>
</dbReference>
<dbReference type="PROSITE" id="PS51464">
    <property type="entry name" value="SIS"/>
    <property type="match status" value="1"/>
</dbReference>
<dbReference type="Pfam" id="PF01380">
    <property type="entry name" value="SIS"/>
    <property type="match status" value="1"/>
</dbReference>
<dbReference type="PANTHER" id="PTHR30514:SF1">
    <property type="entry name" value="HTH-TYPE TRANSCRIPTIONAL REGULATOR HEXR-RELATED"/>
    <property type="match status" value="1"/>
</dbReference>
<feature type="domain" description="SIS" evidence="5">
    <location>
        <begin position="132"/>
        <end position="243"/>
    </location>
</feature>
<organism evidence="6 7">
    <name type="scientific">Gracilibacillus boraciitolerans JCM 21714</name>
    <dbReference type="NCBI Taxonomy" id="1298598"/>
    <lineage>
        <taxon>Bacteria</taxon>
        <taxon>Bacillati</taxon>
        <taxon>Bacillota</taxon>
        <taxon>Bacilli</taxon>
        <taxon>Bacillales</taxon>
        <taxon>Bacillaceae</taxon>
        <taxon>Gracilibacillus</taxon>
    </lineage>
</organism>
<sequence>MNGEEQELNGRDIIIYTRSILPSLSNKEKLVAEFIINNYVELSKMTINDVSDKLNVSEATIVKLSKKLQCNGYLSLRKTLSDYALNNHDVPYQEEYNINDSSEDIFMKVFRNSIVALQDTMAGFDKSDFKRAVNALKNAKKVLVLGLGGSGSIADDIAHKFLKVGIEAQSYRDTHMQLMASSLLKEGDIAIGISHSGTTASVNYALQTAKKTGAITICITNHVKSPITENADIQLVHTLTILR</sequence>
<protein>
    <submittedName>
        <fullName evidence="6">Sialic acid utilization regulator</fullName>
    </submittedName>
</protein>
<dbReference type="STRING" id="1298598.JCM21714_4254"/>
<dbReference type="InterPro" id="IPR035472">
    <property type="entry name" value="RpiR-like_SIS"/>
</dbReference>
<dbReference type="Pfam" id="PF01418">
    <property type="entry name" value="HTH_6"/>
    <property type="match status" value="1"/>
</dbReference>
<keyword evidence="3" id="KW-0804">Transcription</keyword>
<dbReference type="Gene3D" id="1.10.10.10">
    <property type="entry name" value="Winged helix-like DNA-binding domain superfamily/Winged helix DNA-binding domain"/>
    <property type="match status" value="1"/>
</dbReference>
<evidence type="ECO:0000256" key="3">
    <source>
        <dbReference type="ARBA" id="ARBA00023163"/>
    </source>
</evidence>
<evidence type="ECO:0000259" key="5">
    <source>
        <dbReference type="PROSITE" id="PS51464"/>
    </source>
</evidence>
<keyword evidence="1" id="KW-0805">Transcription regulation</keyword>
<keyword evidence="2" id="KW-0238">DNA-binding</keyword>
<dbReference type="PROSITE" id="PS51071">
    <property type="entry name" value="HTH_RPIR"/>
    <property type="match status" value="1"/>
</dbReference>
<dbReference type="CDD" id="cd05013">
    <property type="entry name" value="SIS_RpiR"/>
    <property type="match status" value="1"/>
</dbReference>
<evidence type="ECO:0000256" key="2">
    <source>
        <dbReference type="ARBA" id="ARBA00023125"/>
    </source>
</evidence>
<keyword evidence="7" id="KW-1185">Reference proteome</keyword>
<dbReference type="InterPro" id="IPR036388">
    <property type="entry name" value="WH-like_DNA-bd_sf"/>
</dbReference>
<dbReference type="InterPro" id="IPR047640">
    <property type="entry name" value="RpiR-like"/>
</dbReference>
<accession>W4VQB3</accession>
<dbReference type="eggNOG" id="COG1737">
    <property type="taxonomic scope" value="Bacteria"/>
</dbReference>
<gene>
    <name evidence="6" type="ORF">JCM21714_4254</name>
</gene>
<feature type="domain" description="HTH rpiR-type" evidence="4">
    <location>
        <begin position="11"/>
        <end position="87"/>
    </location>
</feature>
<dbReference type="GO" id="GO:1901135">
    <property type="term" value="P:carbohydrate derivative metabolic process"/>
    <property type="evidence" value="ECO:0007669"/>
    <property type="project" value="InterPro"/>
</dbReference>
<name>W4VQB3_9BACI</name>
<dbReference type="RefSeq" id="WP_052000810.1">
    <property type="nucleotide sequence ID" value="NZ_BAVS01000037.1"/>
</dbReference>
<dbReference type="InterPro" id="IPR009057">
    <property type="entry name" value="Homeodomain-like_sf"/>
</dbReference>
<dbReference type="PANTHER" id="PTHR30514">
    <property type="entry name" value="GLUCOKINASE"/>
    <property type="match status" value="1"/>
</dbReference>
<evidence type="ECO:0000313" key="6">
    <source>
        <dbReference type="EMBL" id="GAE95048.1"/>
    </source>
</evidence>
<dbReference type="InterPro" id="IPR001347">
    <property type="entry name" value="SIS_dom"/>
</dbReference>
<dbReference type="OrthoDB" id="3684496at2"/>
<reference evidence="6 7" key="1">
    <citation type="journal article" date="2014" name="Genome Announc.">
        <title>Draft Genome Sequence of the Boron-Tolerant and Moderately Halotolerant Bacterium Gracilibacillus boraciitolerans JCM 21714T.</title>
        <authorList>
            <person name="Ahmed I."/>
            <person name="Oshima K."/>
            <person name="Suda W."/>
            <person name="Kitamura K."/>
            <person name="Iida T."/>
            <person name="Ohmori Y."/>
            <person name="Fujiwara T."/>
            <person name="Hattori M."/>
            <person name="Ohkuma M."/>
        </authorList>
    </citation>
    <scope>NUCLEOTIDE SEQUENCE [LARGE SCALE GENOMIC DNA]</scope>
    <source>
        <strain evidence="6 7">JCM 21714</strain>
    </source>
</reference>
<dbReference type="InterPro" id="IPR000281">
    <property type="entry name" value="HTH_RpiR"/>
</dbReference>
<dbReference type="SUPFAM" id="SSF46689">
    <property type="entry name" value="Homeodomain-like"/>
    <property type="match status" value="1"/>
</dbReference>
<proteinExistence type="predicted"/>